<gene>
    <name evidence="1" type="ORF">BU072_12840</name>
</gene>
<dbReference type="EMBL" id="PZFK01000043">
    <property type="protein sequence ID" value="PTI27783.1"/>
    <property type="molecule type" value="Genomic_DNA"/>
</dbReference>
<organism evidence="1 2">
    <name type="scientific">Mammaliicoccus vitulinus</name>
    <dbReference type="NCBI Taxonomy" id="71237"/>
    <lineage>
        <taxon>Bacteria</taxon>
        <taxon>Bacillati</taxon>
        <taxon>Bacillota</taxon>
        <taxon>Bacilli</taxon>
        <taxon>Bacillales</taxon>
        <taxon>Staphylococcaceae</taxon>
        <taxon>Mammaliicoccus</taxon>
    </lineage>
</organism>
<comment type="caution">
    <text evidence="1">The sequence shown here is derived from an EMBL/GenBank/DDBJ whole genome shotgun (WGS) entry which is preliminary data.</text>
</comment>
<reference evidence="1 2" key="1">
    <citation type="journal article" date="2016" name="Front. Microbiol.">
        <title>Comprehensive Phylogenetic Analysis of Bovine Non-aureus Staphylococci Species Based on Whole-Genome Sequencing.</title>
        <authorList>
            <person name="Naushad S."/>
            <person name="Barkema H.W."/>
            <person name="Luby C."/>
            <person name="Condas L.A."/>
            <person name="Nobrega D.B."/>
            <person name="Carson D.A."/>
            <person name="De Buck J."/>
        </authorList>
    </citation>
    <scope>NUCLEOTIDE SEQUENCE [LARGE SCALE GENOMIC DNA]</scope>
    <source>
        <strain evidence="1 2">SNUC 2204</strain>
    </source>
</reference>
<dbReference type="OrthoDB" id="9800945at2"/>
<dbReference type="Proteomes" id="UP000241209">
    <property type="component" value="Unassembled WGS sequence"/>
</dbReference>
<proteinExistence type="predicted"/>
<name>A0A2T4PQC5_9STAP</name>
<dbReference type="AlphaFoldDB" id="A0A2T4PQC5"/>
<dbReference type="Pfam" id="PF19459">
    <property type="entry name" value="DUF5996"/>
    <property type="match status" value="1"/>
</dbReference>
<sequence>MSLLYFDEWRDTRATIRYIAQIMGKCCLTVKQPEPLYKHVMLTVNQVGLSTGVLKKDNHEFEISLDLLDQLLVVKVDGKEETIIVKSGRTIKEYYDFVFDTLLDNDIEIKINTKPYHIPYEKTLDKDDKERTFNPKTAYHALRLMQQAQYDHYQFLHSRNIKDVKTGLFWDKFDVTSIFYVEGNHEYTVSLCYYFGDKYRESPYYVIKINPFKQDKINLKQVEPSYAEYNGKDGSFLIYEEDLESIIRRDEMLLTFFNSAYQALLSGVSSKLSHHEK</sequence>
<dbReference type="STRING" id="1167632.GCA_000286335_02426"/>
<evidence type="ECO:0000313" key="1">
    <source>
        <dbReference type="EMBL" id="PTI27783.1"/>
    </source>
</evidence>
<protein>
    <submittedName>
        <fullName evidence="1">Uncharacterized protein</fullName>
    </submittedName>
</protein>
<dbReference type="InterPro" id="IPR046038">
    <property type="entry name" value="DUF5996"/>
</dbReference>
<evidence type="ECO:0000313" key="2">
    <source>
        <dbReference type="Proteomes" id="UP000241209"/>
    </source>
</evidence>
<accession>A0A2T4PQC5</accession>
<dbReference type="RefSeq" id="WP_107557409.1">
    <property type="nucleotide sequence ID" value="NZ_CANQVP010000048.1"/>
</dbReference>